<comment type="caution">
    <text evidence="1">The sequence shown here is derived from an EMBL/GenBank/DDBJ whole genome shotgun (WGS) entry which is preliminary data.</text>
</comment>
<dbReference type="Proteomes" id="UP000886501">
    <property type="component" value="Unassembled WGS sequence"/>
</dbReference>
<organism evidence="1 2">
    <name type="scientific">Thelephora ganbajun</name>
    <name type="common">Ganba fungus</name>
    <dbReference type="NCBI Taxonomy" id="370292"/>
    <lineage>
        <taxon>Eukaryota</taxon>
        <taxon>Fungi</taxon>
        <taxon>Dikarya</taxon>
        <taxon>Basidiomycota</taxon>
        <taxon>Agaricomycotina</taxon>
        <taxon>Agaricomycetes</taxon>
        <taxon>Thelephorales</taxon>
        <taxon>Thelephoraceae</taxon>
        <taxon>Thelephora</taxon>
    </lineage>
</organism>
<protein>
    <submittedName>
        <fullName evidence="1">Uncharacterized protein</fullName>
    </submittedName>
</protein>
<reference evidence="1" key="1">
    <citation type="submission" date="2019-10" db="EMBL/GenBank/DDBJ databases">
        <authorList>
            <consortium name="DOE Joint Genome Institute"/>
            <person name="Kuo A."/>
            <person name="Miyauchi S."/>
            <person name="Kiss E."/>
            <person name="Drula E."/>
            <person name="Kohler A."/>
            <person name="Sanchez-Garcia M."/>
            <person name="Andreopoulos B."/>
            <person name="Barry K.W."/>
            <person name="Bonito G."/>
            <person name="Buee M."/>
            <person name="Carver A."/>
            <person name="Chen C."/>
            <person name="Cichocki N."/>
            <person name="Clum A."/>
            <person name="Culley D."/>
            <person name="Crous P.W."/>
            <person name="Fauchery L."/>
            <person name="Girlanda M."/>
            <person name="Hayes R."/>
            <person name="Keri Z."/>
            <person name="Labutti K."/>
            <person name="Lipzen A."/>
            <person name="Lombard V."/>
            <person name="Magnuson J."/>
            <person name="Maillard F."/>
            <person name="Morin E."/>
            <person name="Murat C."/>
            <person name="Nolan M."/>
            <person name="Ohm R."/>
            <person name="Pangilinan J."/>
            <person name="Pereira M."/>
            <person name="Perotto S."/>
            <person name="Peter M."/>
            <person name="Riley R."/>
            <person name="Sitrit Y."/>
            <person name="Stielow B."/>
            <person name="Szollosi G."/>
            <person name="Zifcakova L."/>
            <person name="Stursova M."/>
            <person name="Spatafora J.W."/>
            <person name="Tedersoo L."/>
            <person name="Vaario L.-M."/>
            <person name="Yamada A."/>
            <person name="Yan M."/>
            <person name="Wang P."/>
            <person name="Xu J."/>
            <person name="Bruns T."/>
            <person name="Baldrian P."/>
            <person name="Vilgalys R."/>
            <person name="Henrissat B."/>
            <person name="Grigoriev I.V."/>
            <person name="Hibbett D."/>
            <person name="Nagy L.G."/>
            <person name="Martin F.M."/>
        </authorList>
    </citation>
    <scope>NUCLEOTIDE SEQUENCE</scope>
    <source>
        <strain evidence="1">P2</strain>
    </source>
</reference>
<evidence type="ECO:0000313" key="1">
    <source>
        <dbReference type="EMBL" id="KAF9643122.1"/>
    </source>
</evidence>
<evidence type="ECO:0000313" key="2">
    <source>
        <dbReference type="Proteomes" id="UP000886501"/>
    </source>
</evidence>
<sequence length="583" mass="67295">RFVNMDYIFLSTVKDEKVKIIKVSYDIACRWSIKLFQRIQKYSEELRIPEEKFALEYFIPKFHLPAHGSSCHTKYSFNYRPGVGRTHGENIKSGWAHTNPAAISTREMGAGARHSTLDGHWGGWNWRKIIGFGPLLLKNLREAVHMVKRCEDTCKDFEKHRPPSMVHEWKMMKRRWEMDPSQPDPYLVVEKASSLTSAKQKLVEIEALESKSNNVLPHKLSPSSFIRMGLELKDQQCVLRYPCASKAQRMDPQKVEIQERRNALTRRIKLWRTAQAVYMPQVSEYLAGEQDPPAFNGSYEPDESKPELWSLLLPSQLSEDNRLLCHKGVAETKRVLRLAQVQDNLVDLRRLRWTLRSLRTYFKSNIVGEGQKTQTKSRTVESGVTTRINRAVRCYRLAYAALLSLDPTGDWRKEYLELTDKDNCGPGKELYEQGVGDGRYTMSWIWGGSSGGEVQESTNSPEEVNETVRHEWMTCRARADRWREESDLLQEEMRRVIAFLEWKSTSWGGKVGSRLGSVTADIQHGIDSYARKQASTYHELAVSLANQWLPRLLTLELDITWVGTYPWACQDYAVLAGNFSNFF</sequence>
<feature type="non-terminal residue" evidence="1">
    <location>
        <position position="1"/>
    </location>
</feature>
<name>A0ACB6Z0N9_THEGA</name>
<proteinExistence type="predicted"/>
<dbReference type="EMBL" id="MU118280">
    <property type="protein sequence ID" value="KAF9643122.1"/>
    <property type="molecule type" value="Genomic_DNA"/>
</dbReference>
<keyword evidence="2" id="KW-1185">Reference proteome</keyword>
<accession>A0ACB6Z0N9</accession>
<gene>
    <name evidence="1" type="ORF">BDM02DRAFT_3104848</name>
</gene>
<reference evidence="1" key="2">
    <citation type="journal article" date="2020" name="Nat. Commun.">
        <title>Large-scale genome sequencing of mycorrhizal fungi provides insights into the early evolution of symbiotic traits.</title>
        <authorList>
            <person name="Miyauchi S."/>
            <person name="Kiss E."/>
            <person name="Kuo A."/>
            <person name="Drula E."/>
            <person name="Kohler A."/>
            <person name="Sanchez-Garcia M."/>
            <person name="Morin E."/>
            <person name="Andreopoulos B."/>
            <person name="Barry K.W."/>
            <person name="Bonito G."/>
            <person name="Buee M."/>
            <person name="Carver A."/>
            <person name="Chen C."/>
            <person name="Cichocki N."/>
            <person name="Clum A."/>
            <person name="Culley D."/>
            <person name="Crous P.W."/>
            <person name="Fauchery L."/>
            <person name="Girlanda M."/>
            <person name="Hayes R.D."/>
            <person name="Keri Z."/>
            <person name="LaButti K."/>
            <person name="Lipzen A."/>
            <person name="Lombard V."/>
            <person name="Magnuson J."/>
            <person name="Maillard F."/>
            <person name="Murat C."/>
            <person name="Nolan M."/>
            <person name="Ohm R.A."/>
            <person name="Pangilinan J."/>
            <person name="Pereira M.F."/>
            <person name="Perotto S."/>
            <person name="Peter M."/>
            <person name="Pfister S."/>
            <person name="Riley R."/>
            <person name="Sitrit Y."/>
            <person name="Stielow J.B."/>
            <person name="Szollosi G."/>
            <person name="Zifcakova L."/>
            <person name="Stursova M."/>
            <person name="Spatafora J.W."/>
            <person name="Tedersoo L."/>
            <person name="Vaario L.M."/>
            <person name="Yamada A."/>
            <person name="Yan M."/>
            <person name="Wang P."/>
            <person name="Xu J."/>
            <person name="Bruns T."/>
            <person name="Baldrian P."/>
            <person name="Vilgalys R."/>
            <person name="Dunand C."/>
            <person name="Henrissat B."/>
            <person name="Grigoriev I.V."/>
            <person name="Hibbett D."/>
            <person name="Nagy L.G."/>
            <person name="Martin F.M."/>
        </authorList>
    </citation>
    <scope>NUCLEOTIDE SEQUENCE</scope>
    <source>
        <strain evidence="1">P2</strain>
    </source>
</reference>